<dbReference type="InterPro" id="IPR021109">
    <property type="entry name" value="Peptidase_aspartic_dom_sf"/>
</dbReference>
<evidence type="ECO:0000256" key="5">
    <source>
        <dbReference type="ARBA" id="ARBA00023180"/>
    </source>
</evidence>
<dbReference type="Pfam" id="PF14541">
    <property type="entry name" value="TAXi_C"/>
    <property type="match status" value="1"/>
</dbReference>
<keyword evidence="8" id="KW-1185">Reference proteome</keyword>
<feature type="domain" description="Peptidase A1" evidence="6">
    <location>
        <begin position="1"/>
        <end position="236"/>
    </location>
</feature>
<evidence type="ECO:0000256" key="2">
    <source>
        <dbReference type="ARBA" id="ARBA00022670"/>
    </source>
</evidence>
<dbReference type="PROSITE" id="PS51767">
    <property type="entry name" value="PEPTIDASE_A1"/>
    <property type="match status" value="1"/>
</dbReference>
<dbReference type="InterPro" id="IPR033121">
    <property type="entry name" value="PEPTIDASE_A1"/>
</dbReference>
<proteinExistence type="inferred from homology"/>
<keyword evidence="3" id="KW-0064">Aspartyl protease</keyword>
<dbReference type="InterPro" id="IPR032799">
    <property type="entry name" value="TAXi_C"/>
</dbReference>
<dbReference type="CDD" id="cd05476">
    <property type="entry name" value="pepsin_A_like_plant"/>
    <property type="match status" value="1"/>
</dbReference>
<dbReference type="PANTHER" id="PTHR47967:SF91">
    <property type="entry name" value="PEPTIDASE A1 DOMAIN-CONTAINING PROTEIN"/>
    <property type="match status" value="1"/>
</dbReference>
<gene>
    <name evidence="7" type="ORF">BVC80_157g1</name>
</gene>
<organism evidence="7 8">
    <name type="scientific">Macleaya cordata</name>
    <name type="common">Five-seeded plume-poppy</name>
    <name type="synonym">Bocconia cordata</name>
    <dbReference type="NCBI Taxonomy" id="56857"/>
    <lineage>
        <taxon>Eukaryota</taxon>
        <taxon>Viridiplantae</taxon>
        <taxon>Streptophyta</taxon>
        <taxon>Embryophyta</taxon>
        <taxon>Tracheophyta</taxon>
        <taxon>Spermatophyta</taxon>
        <taxon>Magnoliopsida</taxon>
        <taxon>Ranunculales</taxon>
        <taxon>Papaveraceae</taxon>
        <taxon>Papaveroideae</taxon>
        <taxon>Macleaya</taxon>
    </lineage>
</organism>
<keyword evidence="5" id="KW-0325">Glycoprotein</keyword>
<name>A0A200RBX1_MACCD</name>
<dbReference type="AlphaFoldDB" id="A0A200RBX1"/>
<dbReference type="GO" id="GO:0004190">
    <property type="term" value="F:aspartic-type endopeptidase activity"/>
    <property type="evidence" value="ECO:0007669"/>
    <property type="project" value="UniProtKB-KW"/>
</dbReference>
<dbReference type="GO" id="GO:0006508">
    <property type="term" value="P:proteolysis"/>
    <property type="evidence" value="ECO:0007669"/>
    <property type="project" value="UniProtKB-KW"/>
</dbReference>
<dbReference type="SUPFAM" id="SSF50630">
    <property type="entry name" value="Acid proteases"/>
    <property type="match status" value="1"/>
</dbReference>
<dbReference type="Pfam" id="PF14543">
    <property type="entry name" value="TAXi_N"/>
    <property type="match status" value="1"/>
</dbReference>
<reference evidence="7 8" key="1">
    <citation type="journal article" date="2017" name="Mol. Plant">
        <title>The Genome of Medicinal Plant Macleaya cordata Provides New Insights into Benzylisoquinoline Alkaloids Metabolism.</title>
        <authorList>
            <person name="Liu X."/>
            <person name="Liu Y."/>
            <person name="Huang P."/>
            <person name="Ma Y."/>
            <person name="Qing Z."/>
            <person name="Tang Q."/>
            <person name="Cao H."/>
            <person name="Cheng P."/>
            <person name="Zheng Y."/>
            <person name="Yuan Z."/>
            <person name="Zhou Y."/>
            <person name="Liu J."/>
            <person name="Tang Z."/>
            <person name="Zhuo Y."/>
            <person name="Zhang Y."/>
            <person name="Yu L."/>
            <person name="Huang J."/>
            <person name="Yang P."/>
            <person name="Peng Q."/>
            <person name="Zhang J."/>
            <person name="Jiang W."/>
            <person name="Zhang Z."/>
            <person name="Lin K."/>
            <person name="Ro D.K."/>
            <person name="Chen X."/>
            <person name="Xiong X."/>
            <person name="Shang Y."/>
            <person name="Huang S."/>
            <person name="Zeng J."/>
        </authorList>
    </citation>
    <scope>NUCLEOTIDE SEQUENCE [LARGE SCALE GENOMIC DNA]</scope>
    <source>
        <strain evidence="8">cv. BLH2017</strain>
        <tissue evidence="7">Root</tissue>
    </source>
</reference>
<dbReference type="InParanoid" id="A0A200RBX1"/>
<sequence>MVFGCGHTNYKAKGIIDTPPGVMGFNRGPLSFVSQLGMEEFSYCFLPESSHWWQKSETKMHFGLSALIVGGKTPLLNETRAHDVDNYYLNLEGISVGGERLPIPAGTFNVTQWGYGGFIIDSGTTFTQLVAKAFDMLVDAIVKKTSSSVKRKKYPGETELLELCYEGNDMSATPNLTLHFTGVDLELSKLSTWIAVDHRLWCLAMMGTYDQSILGNYQQQNINVGYDMRNNVISFKPMDCTKS</sequence>
<evidence type="ECO:0000256" key="3">
    <source>
        <dbReference type="ARBA" id="ARBA00022750"/>
    </source>
</evidence>
<evidence type="ECO:0000256" key="1">
    <source>
        <dbReference type="ARBA" id="ARBA00007447"/>
    </source>
</evidence>
<dbReference type="EMBL" id="MVGT01000143">
    <property type="protein sequence ID" value="OVA20215.1"/>
    <property type="molecule type" value="Genomic_DNA"/>
</dbReference>
<dbReference type="InterPro" id="IPR051708">
    <property type="entry name" value="Plant_Aspart_Prot_A1"/>
</dbReference>
<dbReference type="PANTHER" id="PTHR47967">
    <property type="entry name" value="OS07G0603500 PROTEIN-RELATED"/>
    <property type="match status" value="1"/>
</dbReference>
<evidence type="ECO:0000256" key="4">
    <source>
        <dbReference type="ARBA" id="ARBA00022801"/>
    </source>
</evidence>
<evidence type="ECO:0000259" key="6">
    <source>
        <dbReference type="PROSITE" id="PS51767"/>
    </source>
</evidence>
<keyword evidence="4" id="KW-0378">Hydrolase</keyword>
<accession>A0A200RBX1</accession>
<dbReference type="FunFam" id="2.40.70.10:FF:000033">
    <property type="entry name" value="Aspartyl protease family protein"/>
    <property type="match status" value="1"/>
</dbReference>
<keyword evidence="2" id="KW-0645">Protease</keyword>
<dbReference type="InterPro" id="IPR032861">
    <property type="entry name" value="TAXi_N"/>
</dbReference>
<evidence type="ECO:0000313" key="8">
    <source>
        <dbReference type="Proteomes" id="UP000195402"/>
    </source>
</evidence>
<dbReference type="Gene3D" id="2.40.70.10">
    <property type="entry name" value="Acid Proteases"/>
    <property type="match status" value="2"/>
</dbReference>
<dbReference type="OMA" id="NICIYEI"/>
<dbReference type="InterPro" id="IPR034161">
    <property type="entry name" value="Pepsin-like_plant"/>
</dbReference>
<dbReference type="Proteomes" id="UP000195402">
    <property type="component" value="Unassembled WGS sequence"/>
</dbReference>
<comment type="similarity">
    <text evidence="1">Belongs to the peptidase A1 family.</text>
</comment>
<protein>
    <submittedName>
        <fullName evidence="7">Peptidase A1</fullName>
    </submittedName>
</protein>
<evidence type="ECO:0000313" key="7">
    <source>
        <dbReference type="EMBL" id="OVA20215.1"/>
    </source>
</evidence>
<dbReference type="OrthoDB" id="2747330at2759"/>
<comment type="caution">
    <text evidence="7">The sequence shown here is derived from an EMBL/GenBank/DDBJ whole genome shotgun (WGS) entry which is preliminary data.</text>
</comment>
<dbReference type="GO" id="GO:0005576">
    <property type="term" value="C:extracellular region"/>
    <property type="evidence" value="ECO:0007669"/>
    <property type="project" value="TreeGrafter"/>
</dbReference>
<dbReference type="STRING" id="56857.A0A200RBX1"/>